<evidence type="ECO:0000313" key="1">
    <source>
        <dbReference type="EMBL" id="WAH44770.1"/>
    </source>
</evidence>
<protein>
    <submittedName>
        <fullName evidence="1">Uncharacterized protein</fullName>
    </submittedName>
</protein>
<dbReference type="Proteomes" id="UP001164761">
    <property type="component" value="Chromosome"/>
</dbReference>
<sequence length="107" mass="12075">MALHDNVFYRVMQQTLTKAYPSVLPSNQVLNQFANPMDTVNFPDQVSTTLTQLGYPYGWGEWVQLSGAGTNNLTHRFGSILSSSIESRTLCGLRPFDSFRRQLDLSE</sequence>
<keyword evidence="2" id="KW-1185">Reference proteome</keyword>
<evidence type="ECO:0000313" key="2">
    <source>
        <dbReference type="Proteomes" id="UP001164761"/>
    </source>
</evidence>
<dbReference type="EMBL" id="CP104067">
    <property type="protein sequence ID" value="WAH44770.1"/>
    <property type="molecule type" value="Genomic_DNA"/>
</dbReference>
<dbReference type="RefSeq" id="WP_268008644.1">
    <property type="nucleotide sequence ID" value="NZ_BSUT01000001.1"/>
</dbReference>
<gene>
    <name evidence="1" type="ORF">NZD89_06940</name>
</gene>
<proteinExistence type="predicted"/>
<accession>A0ABY6ZPI0</accession>
<name>A0ABY6ZPI0_9BACL</name>
<reference evidence="1" key="1">
    <citation type="submission" date="2022-08" db="EMBL/GenBank/DDBJ databases">
        <title>Alicyclobacillus fastidiosus DSM 17978, complete genome.</title>
        <authorList>
            <person name="Wang Q."/>
            <person name="Cai R."/>
            <person name="Wang Z."/>
        </authorList>
    </citation>
    <scope>NUCLEOTIDE SEQUENCE</scope>
    <source>
        <strain evidence="1">DSM 17978</strain>
    </source>
</reference>
<organism evidence="1 2">
    <name type="scientific">Alicyclobacillus fastidiosus</name>
    <dbReference type="NCBI Taxonomy" id="392011"/>
    <lineage>
        <taxon>Bacteria</taxon>
        <taxon>Bacillati</taxon>
        <taxon>Bacillota</taxon>
        <taxon>Bacilli</taxon>
        <taxon>Bacillales</taxon>
        <taxon>Alicyclobacillaceae</taxon>
        <taxon>Alicyclobacillus</taxon>
    </lineage>
</organism>